<accession>A0ABQ0P2T0</accession>
<dbReference type="PANTHER" id="PTHR30086:SF21">
    <property type="entry name" value="TRANSPORT PROTEIN"/>
    <property type="match status" value="1"/>
</dbReference>
<feature type="transmembrane region" description="Helical" evidence="6">
    <location>
        <begin position="146"/>
        <end position="170"/>
    </location>
</feature>
<keyword evidence="4 6" id="KW-1133">Transmembrane helix</keyword>
<organism evidence="7 8">
    <name type="scientific">Gluconacetobacter sacchari DSM 12717</name>
    <dbReference type="NCBI Taxonomy" id="1307940"/>
    <lineage>
        <taxon>Bacteria</taxon>
        <taxon>Pseudomonadati</taxon>
        <taxon>Pseudomonadota</taxon>
        <taxon>Alphaproteobacteria</taxon>
        <taxon>Acetobacterales</taxon>
        <taxon>Acetobacteraceae</taxon>
        <taxon>Gluconacetobacter</taxon>
    </lineage>
</organism>
<evidence type="ECO:0000256" key="4">
    <source>
        <dbReference type="ARBA" id="ARBA00022989"/>
    </source>
</evidence>
<feature type="transmembrane region" description="Helical" evidence="6">
    <location>
        <begin position="6"/>
        <end position="26"/>
    </location>
</feature>
<protein>
    <submittedName>
        <fullName evidence="7">Threonine efflux protein</fullName>
    </submittedName>
</protein>
<evidence type="ECO:0000256" key="1">
    <source>
        <dbReference type="ARBA" id="ARBA00004651"/>
    </source>
</evidence>
<name>A0ABQ0P2T0_9PROT</name>
<evidence type="ECO:0000256" key="2">
    <source>
        <dbReference type="ARBA" id="ARBA00022475"/>
    </source>
</evidence>
<dbReference type="EMBL" id="BAQP01000008">
    <property type="protein sequence ID" value="GBQ19689.1"/>
    <property type="molecule type" value="Genomic_DNA"/>
</dbReference>
<dbReference type="PANTHER" id="PTHR30086">
    <property type="entry name" value="ARGININE EXPORTER PROTEIN ARGO"/>
    <property type="match status" value="1"/>
</dbReference>
<dbReference type="Pfam" id="PF01810">
    <property type="entry name" value="LysE"/>
    <property type="match status" value="1"/>
</dbReference>
<comment type="caution">
    <text evidence="7">The sequence shown here is derived from an EMBL/GenBank/DDBJ whole genome shotgun (WGS) entry which is preliminary data.</text>
</comment>
<comment type="subcellular location">
    <subcellularLocation>
        <location evidence="1">Cell membrane</location>
        <topology evidence="1">Multi-pass membrane protein</topology>
    </subcellularLocation>
</comment>
<feature type="transmembrane region" description="Helical" evidence="6">
    <location>
        <begin position="71"/>
        <end position="92"/>
    </location>
</feature>
<keyword evidence="5 6" id="KW-0472">Membrane</keyword>
<feature type="transmembrane region" description="Helical" evidence="6">
    <location>
        <begin position="182"/>
        <end position="203"/>
    </location>
</feature>
<evidence type="ECO:0000256" key="3">
    <source>
        <dbReference type="ARBA" id="ARBA00022692"/>
    </source>
</evidence>
<feature type="transmembrane region" description="Helical" evidence="6">
    <location>
        <begin position="113"/>
        <end position="134"/>
    </location>
</feature>
<evidence type="ECO:0000256" key="5">
    <source>
        <dbReference type="ARBA" id="ARBA00023136"/>
    </source>
</evidence>
<reference evidence="7" key="1">
    <citation type="submission" date="2013-04" db="EMBL/GenBank/DDBJ databases">
        <title>The genome sequencing project of 58 acetic acid bacteria.</title>
        <authorList>
            <person name="Okamoto-Kainuma A."/>
            <person name="Ishikawa M."/>
            <person name="Umino S."/>
            <person name="Koizumi Y."/>
            <person name="Shiwa Y."/>
            <person name="Yoshikawa H."/>
            <person name="Matsutani M."/>
            <person name="Matsushita K."/>
        </authorList>
    </citation>
    <scope>NUCLEOTIDE SEQUENCE</scope>
    <source>
        <strain evidence="7">DSM 12717</strain>
    </source>
</reference>
<keyword evidence="3 6" id="KW-0812">Transmembrane</keyword>
<gene>
    <name evidence="7" type="ORF">AA12717_0329</name>
</gene>
<feature type="transmembrane region" description="Helical" evidence="6">
    <location>
        <begin position="38"/>
        <end position="59"/>
    </location>
</feature>
<keyword evidence="8" id="KW-1185">Reference proteome</keyword>
<evidence type="ECO:0000256" key="6">
    <source>
        <dbReference type="SAM" id="Phobius"/>
    </source>
</evidence>
<sequence>MSVNQIALVFGVTMLAVISPGADFAMVSRNSYLYGRQAGILSALGIAASCWTHVFYAVFLLSSMQVILPDLLLYVRYAGAAYLLYVGIRTILSGSAIEEAEERVSLMPPSRSFLDGFLTNALNPKTAVFVISLYTQVIGPASPVSYALLCGMMISLCHLAWFVAVSYVLSQSATRRWILARAGMFNRVIGVFLVCIGLTLGFFDHGGAHS</sequence>
<dbReference type="Proteomes" id="UP001060895">
    <property type="component" value="Unassembled WGS sequence"/>
</dbReference>
<evidence type="ECO:0000313" key="7">
    <source>
        <dbReference type="EMBL" id="GBQ19689.1"/>
    </source>
</evidence>
<keyword evidence="2" id="KW-1003">Cell membrane</keyword>
<dbReference type="InterPro" id="IPR001123">
    <property type="entry name" value="LeuE-type"/>
</dbReference>
<proteinExistence type="predicted"/>
<evidence type="ECO:0000313" key="8">
    <source>
        <dbReference type="Proteomes" id="UP001060895"/>
    </source>
</evidence>